<dbReference type="Pfam" id="PF03235">
    <property type="entry name" value="GmrSD_N"/>
    <property type="match status" value="1"/>
</dbReference>
<sequence length="392" mass="46207">MLNFEQKKKELEEEVDIERKRLSADRMDISFGEIINMYKSEELIIRPEYQRLYRWNDVQKTALIESLLLSIPIPPIFVAEDEQGIWEVIDGLQRISTFISFFGELKENFSSIANQSEEFFDGEVPVQEDLLETEEENTENPQINGNRWVLQSGSILENLEGFNIDNLPVSFKINLKRSVCRVEILRGQSKTEMKYELFKRLNSGGSKLTPQEIRNAIYRGIDSRLNELLLRLSLINSFQSLTTLSPKQKEELYDQELVLRFLAFFDRVELVNENTEIYLNKFMEETVKDENYDYEKMEKIFLDTLEILYSLPNSHDKVFRSRRNRFVPAFFEGITIGVAQNIDRYRDDLNLLEEKIQMLKEDEDFKAYSGSASNSKTRIKRRLQRAIEIFSE</sequence>
<comment type="caution">
    <text evidence="3">The sequence shown here is derived from an EMBL/GenBank/DDBJ whole genome shotgun (WGS) entry which is preliminary data.</text>
</comment>
<keyword evidence="4" id="KW-1185">Reference proteome</keyword>
<accession>A0ABP3FFL1</accession>
<protein>
    <submittedName>
        <fullName evidence="3">DUF262 domain-containing protein</fullName>
    </submittedName>
</protein>
<name>A0ABP3FFL1_9GAMM</name>
<feature type="domain" description="GmrSD restriction endonucleases N-terminal" evidence="2">
    <location>
        <begin position="33"/>
        <end position="218"/>
    </location>
</feature>
<reference evidence="4" key="1">
    <citation type="journal article" date="2019" name="Int. J. Syst. Evol. Microbiol.">
        <title>The Global Catalogue of Microorganisms (GCM) 10K type strain sequencing project: providing services to taxonomists for standard genome sequencing and annotation.</title>
        <authorList>
            <consortium name="The Broad Institute Genomics Platform"/>
            <consortium name="The Broad Institute Genome Sequencing Center for Infectious Disease"/>
            <person name="Wu L."/>
            <person name="Ma J."/>
        </authorList>
    </citation>
    <scope>NUCLEOTIDE SEQUENCE [LARGE SCALE GENOMIC DNA]</scope>
    <source>
        <strain evidence="4">JCM 16343</strain>
    </source>
</reference>
<dbReference type="EMBL" id="BAAAFR010000002">
    <property type="protein sequence ID" value="GAA0316818.1"/>
    <property type="molecule type" value="Genomic_DNA"/>
</dbReference>
<dbReference type="PANTHER" id="PTHR39639">
    <property type="entry name" value="CHROMOSOME 16, WHOLE GENOME SHOTGUN SEQUENCE"/>
    <property type="match status" value="1"/>
</dbReference>
<proteinExistence type="predicted"/>
<gene>
    <name evidence="3" type="ORF">GCM10009129_12780</name>
</gene>
<dbReference type="PANTHER" id="PTHR39639:SF1">
    <property type="entry name" value="DUF262 DOMAIN-CONTAINING PROTEIN"/>
    <property type="match status" value="1"/>
</dbReference>
<dbReference type="Proteomes" id="UP001501787">
    <property type="component" value="Unassembled WGS sequence"/>
</dbReference>
<dbReference type="InterPro" id="IPR004919">
    <property type="entry name" value="GmrSD_N"/>
</dbReference>
<dbReference type="RefSeq" id="WP_201504802.1">
    <property type="nucleotide sequence ID" value="NZ_BAAAFR010000002.1"/>
</dbReference>
<feature type="coiled-coil region" evidence="1">
    <location>
        <begin position="1"/>
        <end position="28"/>
    </location>
</feature>
<organism evidence="3 4">
    <name type="scientific">Psychrobacter aestuarii</name>
    <dbReference type="NCBI Taxonomy" id="556327"/>
    <lineage>
        <taxon>Bacteria</taxon>
        <taxon>Pseudomonadati</taxon>
        <taxon>Pseudomonadota</taxon>
        <taxon>Gammaproteobacteria</taxon>
        <taxon>Moraxellales</taxon>
        <taxon>Moraxellaceae</taxon>
        <taxon>Psychrobacter</taxon>
    </lineage>
</organism>
<evidence type="ECO:0000313" key="4">
    <source>
        <dbReference type="Proteomes" id="UP001501787"/>
    </source>
</evidence>
<evidence type="ECO:0000313" key="3">
    <source>
        <dbReference type="EMBL" id="GAA0316818.1"/>
    </source>
</evidence>
<keyword evidence="1" id="KW-0175">Coiled coil</keyword>
<evidence type="ECO:0000256" key="1">
    <source>
        <dbReference type="SAM" id="Coils"/>
    </source>
</evidence>
<evidence type="ECO:0000259" key="2">
    <source>
        <dbReference type="Pfam" id="PF03235"/>
    </source>
</evidence>